<accession>A0A6S6UA25</accession>
<dbReference type="EMBL" id="CACVAT010000393">
    <property type="protein sequence ID" value="CAA6824476.1"/>
    <property type="molecule type" value="Genomic_DNA"/>
</dbReference>
<organism evidence="1">
    <name type="scientific">uncultured Thiotrichaceae bacterium</name>
    <dbReference type="NCBI Taxonomy" id="298394"/>
    <lineage>
        <taxon>Bacteria</taxon>
        <taxon>Pseudomonadati</taxon>
        <taxon>Pseudomonadota</taxon>
        <taxon>Gammaproteobacteria</taxon>
        <taxon>Thiotrichales</taxon>
        <taxon>Thiotrichaceae</taxon>
        <taxon>environmental samples</taxon>
    </lineage>
</organism>
<name>A0A6S6UA25_9GAMM</name>
<proteinExistence type="predicted"/>
<gene>
    <name evidence="1" type="ORF">HELGO_WM17363</name>
</gene>
<evidence type="ECO:0000313" key="1">
    <source>
        <dbReference type="EMBL" id="CAA6824476.1"/>
    </source>
</evidence>
<reference evidence="1" key="1">
    <citation type="submission" date="2020-01" db="EMBL/GenBank/DDBJ databases">
        <authorList>
            <person name="Meier V. D."/>
            <person name="Meier V D."/>
        </authorList>
    </citation>
    <scope>NUCLEOTIDE SEQUENCE</scope>
    <source>
        <strain evidence="1">HLG_WM_MAG_09</strain>
    </source>
</reference>
<sequence>MHSTQQVLPQTFHRGVVRPLQVAVYKALPFEHQLMDQVSDLHSQ</sequence>
<dbReference type="AlphaFoldDB" id="A0A6S6UA25"/>
<protein>
    <submittedName>
        <fullName evidence="1">Uncharacterized protein</fullName>
    </submittedName>
</protein>